<keyword evidence="2" id="KW-1185">Reference proteome</keyword>
<reference evidence="1" key="1">
    <citation type="submission" date="2021-11" db="EMBL/GenBank/DDBJ databases">
        <authorList>
            <person name="Schell T."/>
        </authorList>
    </citation>
    <scope>NUCLEOTIDE SEQUENCE</scope>
    <source>
        <strain evidence="1">M5</strain>
    </source>
</reference>
<organism evidence="1 2">
    <name type="scientific">Daphnia galeata</name>
    <dbReference type="NCBI Taxonomy" id="27404"/>
    <lineage>
        <taxon>Eukaryota</taxon>
        <taxon>Metazoa</taxon>
        <taxon>Ecdysozoa</taxon>
        <taxon>Arthropoda</taxon>
        <taxon>Crustacea</taxon>
        <taxon>Branchiopoda</taxon>
        <taxon>Diplostraca</taxon>
        <taxon>Cladocera</taxon>
        <taxon>Anomopoda</taxon>
        <taxon>Daphniidae</taxon>
        <taxon>Daphnia</taxon>
    </lineage>
</organism>
<dbReference type="Proteomes" id="UP000789390">
    <property type="component" value="Unassembled WGS sequence"/>
</dbReference>
<dbReference type="AlphaFoldDB" id="A0A8J2WJ66"/>
<accession>A0A8J2WJ66</accession>
<name>A0A8J2WJ66_9CRUS</name>
<proteinExistence type="predicted"/>
<evidence type="ECO:0000313" key="2">
    <source>
        <dbReference type="Proteomes" id="UP000789390"/>
    </source>
</evidence>
<sequence>MEHNDSEEGVITIDLSPLYQEFNKEIAHENYFRWRHEEHQFNYKHQTTSVIIRVETHPDKWSNIKHPIDITGRPSVHRILLMRDITKRLRDLDDARELDKKLFSTNSSVEIYFKLEDTEFSLNLIPRPNQPGNAVLTMTGAECGIFKDTHKAIEDFECFRKLDAMTIDSIVTRARQRGKRIREEDIDTIIEENEIKKRMAEQLTFFMLIYDFEIARRLQRPYVNKSENYDSLPIGIGIAFNHLINKKRGNHYRWVFFSYLFIPKPASRKEFLEEIIAEFKKWDDKVDEKHWTRETLIRLLDEHFGGAVGDNRAT</sequence>
<dbReference type="OrthoDB" id="6360702at2759"/>
<protein>
    <submittedName>
        <fullName evidence="1">Uncharacterized protein</fullName>
    </submittedName>
</protein>
<gene>
    <name evidence="1" type="ORF">DGAL_LOCUS6700</name>
</gene>
<dbReference type="EMBL" id="CAKKLH010000124">
    <property type="protein sequence ID" value="CAH0103988.1"/>
    <property type="molecule type" value="Genomic_DNA"/>
</dbReference>
<evidence type="ECO:0000313" key="1">
    <source>
        <dbReference type="EMBL" id="CAH0103988.1"/>
    </source>
</evidence>
<comment type="caution">
    <text evidence="1">The sequence shown here is derived from an EMBL/GenBank/DDBJ whole genome shotgun (WGS) entry which is preliminary data.</text>
</comment>